<organism evidence="5 6">
    <name type="scientific">Mytilus galloprovincialis</name>
    <name type="common">Mediterranean mussel</name>
    <dbReference type="NCBI Taxonomy" id="29158"/>
    <lineage>
        <taxon>Eukaryota</taxon>
        <taxon>Metazoa</taxon>
        <taxon>Spiralia</taxon>
        <taxon>Lophotrochozoa</taxon>
        <taxon>Mollusca</taxon>
        <taxon>Bivalvia</taxon>
        <taxon>Autobranchia</taxon>
        <taxon>Pteriomorphia</taxon>
        <taxon>Mytilida</taxon>
        <taxon>Mytiloidea</taxon>
        <taxon>Mytilidae</taxon>
        <taxon>Mytilinae</taxon>
        <taxon>Mytilus</taxon>
    </lineage>
</organism>
<dbReference type="InterPro" id="IPR001258">
    <property type="entry name" value="NHL_repeat"/>
</dbReference>
<keyword evidence="6" id="KW-1185">Reference proteome</keyword>
<dbReference type="SUPFAM" id="SSF101898">
    <property type="entry name" value="NHL repeat"/>
    <property type="match status" value="1"/>
</dbReference>
<protein>
    <recommendedName>
        <fullName evidence="4">B box-type domain-containing protein</fullName>
    </recommendedName>
</protein>
<dbReference type="GO" id="GO:0008270">
    <property type="term" value="F:zinc ion binding"/>
    <property type="evidence" value="ECO:0007669"/>
    <property type="project" value="UniProtKB-KW"/>
</dbReference>
<proteinExistence type="predicted"/>
<reference evidence="5" key="1">
    <citation type="submission" date="2018-11" db="EMBL/GenBank/DDBJ databases">
        <authorList>
            <person name="Alioto T."/>
            <person name="Alioto T."/>
        </authorList>
    </citation>
    <scope>NUCLEOTIDE SEQUENCE</scope>
</reference>
<keyword evidence="2" id="KW-0862">Zinc</keyword>
<gene>
    <name evidence="5" type="ORF">MGAL_10B091446</name>
</gene>
<evidence type="ECO:0000256" key="3">
    <source>
        <dbReference type="PROSITE-ProRule" id="PRU00504"/>
    </source>
</evidence>
<keyword evidence="2" id="KW-0863">Zinc-finger</keyword>
<dbReference type="InterPro" id="IPR000315">
    <property type="entry name" value="Znf_B-box"/>
</dbReference>
<evidence type="ECO:0000313" key="6">
    <source>
        <dbReference type="Proteomes" id="UP000596742"/>
    </source>
</evidence>
<name>A0A8B6FI19_MYTGA</name>
<dbReference type="Proteomes" id="UP000596742">
    <property type="component" value="Unassembled WGS sequence"/>
</dbReference>
<dbReference type="CDD" id="cd19757">
    <property type="entry name" value="Bbox1"/>
    <property type="match status" value="1"/>
</dbReference>
<dbReference type="PROSITE" id="PS51125">
    <property type="entry name" value="NHL"/>
    <property type="match status" value="1"/>
</dbReference>
<sequence>MTAHEQLAMLCQLCEVDPKVKWKCLECNLLMCLNCKDKMHSKIKATMEHQVIDIMEVQLERNEEYLAFDLQDDTETTPRLEIKMTNIKKFPTTIKNITILAISLDDSLWIGDGNKYKGFHPFSKSTALQKVKVEEHKLKIISTFDIDTWDIAITHNNDLLMATQERKLKQIMSSCNKVSESKYNGHADSFLISCVHVTRNGNVIIAGNKKVPEHREIIVVMDSDGSRLSWHEKDKNKKSLFERPMSITSANNGSIFIADIHRVVVLENINVISFYNPISKHRPFRPTSVTATPLDNVIVADCHNHTLHILNNTGHRLTTYTTSDIGVLMPYSLAIASVGQFTVLFIGCCTQEKSSEDAKLYKMNISGC</sequence>
<evidence type="ECO:0000256" key="2">
    <source>
        <dbReference type="PROSITE-ProRule" id="PRU00024"/>
    </source>
</evidence>
<dbReference type="EMBL" id="UYJE01006956">
    <property type="protein sequence ID" value="VDI50516.1"/>
    <property type="molecule type" value="Genomic_DNA"/>
</dbReference>
<evidence type="ECO:0000313" key="5">
    <source>
        <dbReference type="EMBL" id="VDI50516.1"/>
    </source>
</evidence>
<keyword evidence="1" id="KW-0677">Repeat</keyword>
<comment type="caution">
    <text evidence="5">The sequence shown here is derived from an EMBL/GenBank/DDBJ whole genome shotgun (WGS) entry which is preliminary data.</text>
</comment>
<dbReference type="InterPro" id="IPR011042">
    <property type="entry name" value="6-blade_b-propeller_TolB-like"/>
</dbReference>
<dbReference type="Gene3D" id="3.30.160.60">
    <property type="entry name" value="Classic Zinc Finger"/>
    <property type="match status" value="1"/>
</dbReference>
<evidence type="ECO:0000256" key="1">
    <source>
        <dbReference type="ARBA" id="ARBA00022737"/>
    </source>
</evidence>
<dbReference type="Gene3D" id="2.120.10.30">
    <property type="entry name" value="TolB, C-terminal domain"/>
    <property type="match status" value="1"/>
</dbReference>
<dbReference type="PROSITE" id="PS50119">
    <property type="entry name" value="ZF_BBOX"/>
    <property type="match status" value="1"/>
</dbReference>
<evidence type="ECO:0000259" key="4">
    <source>
        <dbReference type="PROSITE" id="PS50119"/>
    </source>
</evidence>
<feature type="domain" description="B box-type" evidence="4">
    <location>
        <begin position="6"/>
        <end position="54"/>
    </location>
</feature>
<dbReference type="OrthoDB" id="6048578at2759"/>
<dbReference type="AlphaFoldDB" id="A0A8B6FI19"/>
<keyword evidence="2" id="KW-0479">Metal-binding</keyword>
<accession>A0A8B6FI19</accession>
<feature type="repeat" description="NHL" evidence="3">
    <location>
        <begin position="285"/>
        <end position="313"/>
    </location>
</feature>
<dbReference type="Pfam" id="PF01436">
    <property type="entry name" value="NHL"/>
    <property type="match status" value="1"/>
</dbReference>